<gene>
    <name evidence="2" type="ORF">SAMN02745181_3811</name>
</gene>
<evidence type="ECO:0000256" key="1">
    <source>
        <dbReference type="SAM" id="Phobius"/>
    </source>
</evidence>
<keyword evidence="1" id="KW-0472">Membrane</keyword>
<keyword evidence="1" id="KW-1133">Transmembrane helix</keyword>
<feature type="transmembrane region" description="Helical" evidence="1">
    <location>
        <begin position="65"/>
        <end position="85"/>
    </location>
</feature>
<protein>
    <submittedName>
        <fullName evidence="2">Uncharacterized protein</fullName>
    </submittedName>
</protein>
<sequence>MKEEYEQQRQEWIHQAEIILGSGQGHIAVINYLRSQGMSHDNAKAISYDIFDCARRKLMRSQFPLIFSAYVMMFVGIFVPIALFLVRSPLAFVSAPPFIAGIVLHYKVIRPSRLPQ</sequence>
<proteinExistence type="predicted"/>
<dbReference type="EMBL" id="FQYR01000009">
    <property type="protein sequence ID" value="SHK43389.1"/>
    <property type="molecule type" value="Genomic_DNA"/>
</dbReference>
<organism evidence="2 3">
    <name type="scientific">Rubritalea squalenifaciens DSM 18772</name>
    <dbReference type="NCBI Taxonomy" id="1123071"/>
    <lineage>
        <taxon>Bacteria</taxon>
        <taxon>Pseudomonadati</taxon>
        <taxon>Verrucomicrobiota</taxon>
        <taxon>Verrucomicrobiia</taxon>
        <taxon>Verrucomicrobiales</taxon>
        <taxon>Rubritaleaceae</taxon>
        <taxon>Rubritalea</taxon>
    </lineage>
</organism>
<evidence type="ECO:0000313" key="3">
    <source>
        <dbReference type="Proteomes" id="UP000184510"/>
    </source>
</evidence>
<dbReference type="Proteomes" id="UP000184510">
    <property type="component" value="Unassembled WGS sequence"/>
</dbReference>
<keyword evidence="1" id="KW-0812">Transmembrane</keyword>
<dbReference type="STRING" id="1123071.SAMN02745181_3811"/>
<feature type="transmembrane region" description="Helical" evidence="1">
    <location>
        <begin position="91"/>
        <end position="109"/>
    </location>
</feature>
<dbReference type="InParanoid" id="A0A1M6SFF1"/>
<evidence type="ECO:0000313" key="2">
    <source>
        <dbReference type="EMBL" id="SHK43389.1"/>
    </source>
</evidence>
<dbReference type="AlphaFoldDB" id="A0A1M6SFF1"/>
<reference evidence="2 3" key="1">
    <citation type="submission" date="2016-11" db="EMBL/GenBank/DDBJ databases">
        <authorList>
            <person name="Jaros S."/>
            <person name="Januszkiewicz K."/>
            <person name="Wedrychowicz H."/>
        </authorList>
    </citation>
    <scope>NUCLEOTIDE SEQUENCE [LARGE SCALE GENOMIC DNA]</scope>
    <source>
        <strain evidence="2 3">DSM 18772</strain>
    </source>
</reference>
<keyword evidence="3" id="KW-1185">Reference proteome</keyword>
<accession>A0A1M6SFF1</accession>
<name>A0A1M6SFF1_9BACT</name>